<keyword evidence="2" id="KW-0732">Signal</keyword>
<sequence length="125" mass="13708">MNSKNITSHVQIVLTFCLLGTLIGIGHALPVETDNDADLVKHPSKSNPPPQFLTPNKRKSRQSFPFIIYGGCNPPRRNWFGYQGSYPTAGSYYGQGNYGGWGNGGNRVSTIPDSIVFVETPPPVW</sequence>
<dbReference type="Proteomes" id="UP000198287">
    <property type="component" value="Unassembled WGS sequence"/>
</dbReference>
<feature type="region of interest" description="Disordered" evidence="1">
    <location>
        <begin position="37"/>
        <end position="59"/>
    </location>
</feature>
<keyword evidence="4" id="KW-1185">Reference proteome</keyword>
<reference evidence="3 4" key="1">
    <citation type="submission" date="2015-12" db="EMBL/GenBank/DDBJ databases">
        <title>The genome of Folsomia candida.</title>
        <authorList>
            <person name="Faddeeva A."/>
            <person name="Derks M.F."/>
            <person name="Anvar Y."/>
            <person name="Smit S."/>
            <person name="Van Straalen N."/>
            <person name="Roelofs D."/>
        </authorList>
    </citation>
    <scope>NUCLEOTIDE SEQUENCE [LARGE SCALE GENOMIC DNA]</scope>
    <source>
        <strain evidence="3 4">VU population</strain>
        <tissue evidence="3">Whole body</tissue>
    </source>
</reference>
<protein>
    <submittedName>
        <fullName evidence="3">Uncharacterized protein</fullName>
    </submittedName>
</protein>
<proteinExistence type="predicted"/>
<evidence type="ECO:0000313" key="4">
    <source>
        <dbReference type="Proteomes" id="UP000198287"/>
    </source>
</evidence>
<dbReference type="EMBL" id="LNIX01000026">
    <property type="protein sequence ID" value="OXA42269.1"/>
    <property type="molecule type" value="Genomic_DNA"/>
</dbReference>
<dbReference type="AlphaFoldDB" id="A0A226DAN4"/>
<evidence type="ECO:0000313" key="3">
    <source>
        <dbReference type="EMBL" id="OXA42269.1"/>
    </source>
</evidence>
<gene>
    <name evidence="3" type="ORF">Fcan01_22976</name>
</gene>
<evidence type="ECO:0000256" key="2">
    <source>
        <dbReference type="SAM" id="SignalP"/>
    </source>
</evidence>
<organism evidence="3 4">
    <name type="scientific">Folsomia candida</name>
    <name type="common">Springtail</name>
    <dbReference type="NCBI Taxonomy" id="158441"/>
    <lineage>
        <taxon>Eukaryota</taxon>
        <taxon>Metazoa</taxon>
        <taxon>Ecdysozoa</taxon>
        <taxon>Arthropoda</taxon>
        <taxon>Hexapoda</taxon>
        <taxon>Collembola</taxon>
        <taxon>Entomobryomorpha</taxon>
        <taxon>Isotomoidea</taxon>
        <taxon>Isotomidae</taxon>
        <taxon>Proisotominae</taxon>
        <taxon>Folsomia</taxon>
    </lineage>
</organism>
<comment type="caution">
    <text evidence="3">The sequence shown here is derived from an EMBL/GenBank/DDBJ whole genome shotgun (WGS) entry which is preliminary data.</text>
</comment>
<name>A0A226DAN4_FOLCA</name>
<feature type="signal peptide" evidence="2">
    <location>
        <begin position="1"/>
        <end position="28"/>
    </location>
</feature>
<evidence type="ECO:0000256" key="1">
    <source>
        <dbReference type="SAM" id="MobiDB-lite"/>
    </source>
</evidence>
<feature type="chain" id="PRO_5012782034" evidence="2">
    <location>
        <begin position="29"/>
        <end position="125"/>
    </location>
</feature>
<accession>A0A226DAN4</accession>